<organism evidence="1 2">
    <name type="scientific">Pseudoxanthomonas mexicana</name>
    <dbReference type="NCBI Taxonomy" id="128785"/>
    <lineage>
        <taxon>Bacteria</taxon>
        <taxon>Pseudomonadati</taxon>
        <taxon>Pseudomonadota</taxon>
        <taxon>Gammaproteobacteria</taxon>
        <taxon>Lysobacterales</taxon>
        <taxon>Lysobacteraceae</taxon>
        <taxon>Pseudoxanthomonas</taxon>
    </lineage>
</organism>
<reference evidence="1 2" key="1">
    <citation type="submission" date="2020-08" db="EMBL/GenBank/DDBJ databases">
        <title>Streptomycin Non-resistant strain, P. mexicana.</title>
        <authorList>
            <person name="Ganesh-Kumar S."/>
            <person name="Zhe T."/>
            <person name="Yu Z."/>
            <person name="Min Y."/>
        </authorList>
    </citation>
    <scope>NUCLEOTIDE SEQUENCE [LARGE SCALE GENOMIC DNA]</scope>
    <source>
        <strain evidence="1 2">GTZY2</strain>
    </source>
</reference>
<dbReference type="RefSeq" id="WP_128457255.1">
    <property type="nucleotide sequence ID" value="NZ_CP060731.1"/>
</dbReference>
<accession>A0A7G9TG67</accession>
<gene>
    <name evidence="1" type="ORF">IAE60_06690</name>
</gene>
<evidence type="ECO:0000313" key="1">
    <source>
        <dbReference type="EMBL" id="QNN79092.1"/>
    </source>
</evidence>
<proteinExistence type="predicted"/>
<dbReference type="Proteomes" id="UP000515838">
    <property type="component" value="Chromosome"/>
</dbReference>
<dbReference type="GeneID" id="84660656"/>
<name>A0A7G9TG67_PSEMX</name>
<evidence type="ECO:0000313" key="2">
    <source>
        <dbReference type="Proteomes" id="UP000515838"/>
    </source>
</evidence>
<dbReference type="EMBL" id="CP060731">
    <property type="protein sequence ID" value="QNN79092.1"/>
    <property type="molecule type" value="Genomic_DNA"/>
</dbReference>
<protein>
    <submittedName>
        <fullName evidence="1">Uncharacterized protein</fullName>
    </submittedName>
</protein>
<sequence>MSMLGKATSWNARAFITPPIYLGPDDNTSSLETREQVDQLLRTCEHRISGWQSSGPARVMLYRYISIRGRYDTAGFSLPTLGPGEQKPLIAASETIAVSDHTKSVLRGTAQRMTLVP</sequence>
<dbReference type="AlphaFoldDB" id="A0A7G9TG67"/>